<evidence type="ECO:0000313" key="1">
    <source>
        <dbReference type="EMBL" id="PJZ64055.1"/>
    </source>
</evidence>
<reference evidence="1 2" key="1">
    <citation type="submission" date="2017-07" db="EMBL/GenBank/DDBJ databases">
        <title>Leptospira spp. isolated from tropical soils.</title>
        <authorList>
            <person name="Thibeaux R."/>
            <person name="Iraola G."/>
            <person name="Ferres I."/>
            <person name="Bierque E."/>
            <person name="Girault D."/>
            <person name="Soupe-Gilbert M.-E."/>
            <person name="Picardeau M."/>
            <person name="Goarant C."/>
        </authorList>
    </citation>
    <scope>NUCLEOTIDE SEQUENCE [LARGE SCALE GENOMIC DNA]</scope>
    <source>
        <strain evidence="1 2">FH2-C-A2</strain>
    </source>
</reference>
<protein>
    <submittedName>
        <fullName evidence="1">Uncharacterized protein</fullName>
    </submittedName>
</protein>
<name>A0A2M9Z6K9_9LEPT</name>
<dbReference type="AlphaFoldDB" id="A0A2M9Z6K9"/>
<dbReference type="EMBL" id="NPDT01000018">
    <property type="protein sequence ID" value="PJZ64055.1"/>
    <property type="molecule type" value="Genomic_DNA"/>
</dbReference>
<organism evidence="1 2">
    <name type="scientific">Leptospira wolffii</name>
    <dbReference type="NCBI Taxonomy" id="409998"/>
    <lineage>
        <taxon>Bacteria</taxon>
        <taxon>Pseudomonadati</taxon>
        <taxon>Spirochaetota</taxon>
        <taxon>Spirochaetia</taxon>
        <taxon>Leptospirales</taxon>
        <taxon>Leptospiraceae</taxon>
        <taxon>Leptospira</taxon>
    </lineage>
</organism>
<gene>
    <name evidence="1" type="ORF">CH371_20135</name>
</gene>
<dbReference type="RefSeq" id="WP_100760458.1">
    <property type="nucleotide sequence ID" value="NZ_NPDT01000018.1"/>
</dbReference>
<dbReference type="Proteomes" id="UP000231912">
    <property type="component" value="Unassembled WGS sequence"/>
</dbReference>
<evidence type="ECO:0000313" key="2">
    <source>
        <dbReference type="Proteomes" id="UP000231912"/>
    </source>
</evidence>
<sequence>MADDITKKIQMTGEAIEDFEILLNTMFKAPDHLKIVQLISEWSGKNYLSFKFSNNGKNIIFKRLTGIKPLPLRNNELAREPVSISNFNYPIIVLALDFQTEFRIEGRVLGKLIPYPVYLADKNIFNTFETPFAYFKSSLLSNQVALLDRLKELVKN</sequence>
<comment type="caution">
    <text evidence="1">The sequence shown here is derived from an EMBL/GenBank/DDBJ whole genome shotgun (WGS) entry which is preliminary data.</text>
</comment>
<proteinExistence type="predicted"/>
<accession>A0A2M9Z6K9</accession>